<evidence type="ECO:0000313" key="2">
    <source>
        <dbReference type="EMBL" id="BAT71705.1"/>
    </source>
</evidence>
<dbReference type="GO" id="GO:0006198">
    <property type="term" value="P:cAMP catabolic process"/>
    <property type="evidence" value="ECO:0007669"/>
    <property type="project" value="InterPro"/>
</dbReference>
<dbReference type="Gene3D" id="3.60.15.10">
    <property type="entry name" value="Ribonuclease Z/Hydroxyacylglutathione hydrolase-like"/>
    <property type="match status" value="1"/>
</dbReference>
<dbReference type="Proteomes" id="UP000063234">
    <property type="component" value="Chromosome"/>
</dbReference>
<dbReference type="OrthoDB" id="9800940at2"/>
<reference evidence="3" key="1">
    <citation type="journal article" date="2018" name="Science">
        <title>A primordial and reversible TCA cycle in a facultatively chemolithoautotrophic thermophile.</title>
        <authorList>
            <person name="Nunoura T."/>
            <person name="Chikaraishi Y."/>
            <person name="Izaki R."/>
            <person name="Suwa T."/>
            <person name="Sato T."/>
            <person name="Harada T."/>
            <person name="Mori K."/>
            <person name="Kato Y."/>
            <person name="Miyazaki M."/>
            <person name="Shimamura S."/>
            <person name="Yanagawa K."/>
            <person name="Shuto A."/>
            <person name="Ohkouchi N."/>
            <person name="Fujita N."/>
            <person name="Takaki Y."/>
            <person name="Atomi H."/>
            <person name="Takai K."/>
        </authorList>
    </citation>
    <scope>NUCLEOTIDE SEQUENCE [LARGE SCALE GENOMIC DNA]</scope>
    <source>
        <strain evidence="3">DSM 17441 / JCM 13301 / NBRC 103674 / ABI70S6</strain>
    </source>
</reference>
<dbReference type="KEGG" id="ttk:TST_0905"/>
<dbReference type="InterPro" id="IPR000396">
    <property type="entry name" value="Pdiesterase2"/>
</dbReference>
<dbReference type="RefSeq" id="WP_068549701.1">
    <property type="nucleotide sequence ID" value="NZ_AP013035.1"/>
</dbReference>
<dbReference type="Pfam" id="PF12706">
    <property type="entry name" value="Lactamase_B_2"/>
    <property type="match status" value="1"/>
</dbReference>
<gene>
    <name evidence="2" type="ORF">TST_0905</name>
</gene>
<dbReference type="STRING" id="1298851.TST_0905"/>
<dbReference type="SMART" id="SM00849">
    <property type="entry name" value="Lactamase_B"/>
    <property type="match status" value="1"/>
</dbReference>
<protein>
    <submittedName>
        <fullName evidence="2">cAMP phosphodiesterases class-II</fullName>
    </submittedName>
</protein>
<dbReference type="SUPFAM" id="SSF56281">
    <property type="entry name" value="Metallo-hydrolase/oxidoreductase"/>
    <property type="match status" value="1"/>
</dbReference>
<dbReference type="PRINTS" id="PR00388">
    <property type="entry name" value="PDIESTERASE2"/>
</dbReference>
<accession>A0A0S3QTP6</accession>
<proteinExistence type="predicted"/>
<dbReference type="GO" id="GO:0004115">
    <property type="term" value="F:3',5'-cyclic-AMP phosphodiesterase activity"/>
    <property type="evidence" value="ECO:0007669"/>
    <property type="project" value="InterPro"/>
</dbReference>
<dbReference type="EMBL" id="AP013035">
    <property type="protein sequence ID" value="BAT71705.1"/>
    <property type="molecule type" value="Genomic_DNA"/>
</dbReference>
<feature type="domain" description="Metallo-beta-lactamase" evidence="1">
    <location>
        <begin position="14"/>
        <end position="184"/>
    </location>
</feature>
<name>A0A0S3QTP6_THET7</name>
<evidence type="ECO:0000259" key="1">
    <source>
        <dbReference type="SMART" id="SM00849"/>
    </source>
</evidence>
<dbReference type="AlphaFoldDB" id="A0A0S3QTP6"/>
<keyword evidence="3" id="KW-1185">Reference proteome</keyword>
<dbReference type="PANTHER" id="PTHR42663">
    <property type="entry name" value="HYDROLASE C777.06C-RELATED-RELATED"/>
    <property type="match status" value="1"/>
</dbReference>
<organism evidence="2 3">
    <name type="scientific">Thermosulfidibacter takaii (strain DSM 17441 / JCM 13301 / NBRC 103674 / ABI70S6)</name>
    <dbReference type="NCBI Taxonomy" id="1298851"/>
    <lineage>
        <taxon>Bacteria</taxon>
        <taxon>Pseudomonadati</taxon>
        <taxon>Thermosulfidibacterota</taxon>
        <taxon>Thermosulfidibacteria</taxon>
        <taxon>Thermosulfidibacterales</taxon>
        <taxon>Thermosulfidibacteraceae</taxon>
    </lineage>
</organism>
<sequence>MKFKVLGDEAFPYTPVSFLVGENIAIDASNVIRTLKDDIRKIRHVILTHCHMDHILELPLIVDYLCWSLKQKLCVWGNEHTVKVLKEHVFNNNVWPKIPDKFLTIKVFSSEETFTVEGVKFLPVPANHSVPTHGFLINESLLLTGDTMDNPKLWEVVQKFSPKILLIDISWPSSLKKIAHISGHFSAQEAIDAVQRGKISAKIYAYHLKPAFFEETEKEIEGIFKVLYPGTYFEL</sequence>
<dbReference type="InterPro" id="IPR036866">
    <property type="entry name" value="RibonucZ/Hydroxyglut_hydro"/>
</dbReference>
<dbReference type="InterPro" id="IPR001279">
    <property type="entry name" value="Metallo-B-lactamas"/>
</dbReference>
<dbReference type="PANTHER" id="PTHR42663:SF6">
    <property type="entry name" value="HYDROLASE C777.06C-RELATED"/>
    <property type="match status" value="1"/>
</dbReference>
<evidence type="ECO:0000313" key="3">
    <source>
        <dbReference type="Proteomes" id="UP000063234"/>
    </source>
</evidence>